<evidence type="ECO:0000313" key="2">
    <source>
        <dbReference type="Proteomes" id="UP000320591"/>
    </source>
</evidence>
<dbReference type="Pfam" id="PF05845">
    <property type="entry name" value="PhnH"/>
    <property type="match status" value="1"/>
</dbReference>
<dbReference type="EMBL" id="CP042220">
    <property type="protein sequence ID" value="QDX30493.1"/>
    <property type="molecule type" value="Genomic_DNA"/>
</dbReference>
<dbReference type="InterPro" id="IPR008772">
    <property type="entry name" value="Phosphonate_metab_PhnH"/>
</dbReference>
<dbReference type="GO" id="GO:0019634">
    <property type="term" value="P:organic phosphonate metabolic process"/>
    <property type="evidence" value="ECO:0007669"/>
    <property type="project" value="InterPro"/>
</dbReference>
<dbReference type="PIRSF" id="PIRSF020680">
    <property type="entry name" value="PhnH"/>
    <property type="match status" value="1"/>
</dbReference>
<dbReference type="STRING" id="568768.GCA_000406125_01455"/>
<reference evidence="1 2" key="1">
    <citation type="journal article" date="2019" name="Environ. Microbiol.">
        <title>The phytopathogenic nature of Dickeya aquatica 174/2 and the dynamic early evolution of Dickeya pathogenicity.</title>
        <authorList>
            <person name="Duprey A."/>
            <person name="Taib N."/>
            <person name="Leonard S."/>
            <person name="Garin T."/>
            <person name="Flandrois J.P."/>
            <person name="Nasser W."/>
            <person name="Brochier-Armanet C."/>
            <person name="Reverchon S."/>
        </authorList>
    </citation>
    <scope>NUCLEOTIDE SEQUENCE [LARGE SCALE GENOMIC DNA]</scope>
    <source>
        <strain evidence="1 2">NCPPB 569</strain>
    </source>
</reference>
<gene>
    <name evidence="1" type="primary">phnH</name>
    <name evidence="1" type="ORF">Dpoa569_0002394</name>
</gene>
<accession>A0A5B8I866</accession>
<protein>
    <submittedName>
        <fullName evidence="1">Phosphonate C-P lyase system protein PhnH</fullName>
    </submittedName>
</protein>
<dbReference type="InterPro" id="IPR038058">
    <property type="entry name" value="PhnH-like_sp"/>
</dbReference>
<dbReference type="OrthoDB" id="9814509at2"/>
<name>A0A5B8I866_9GAMM</name>
<organism evidence="1 2">
    <name type="scientific">Dickeya poaceiphila</name>
    <dbReference type="NCBI Taxonomy" id="568768"/>
    <lineage>
        <taxon>Bacteria</taxon>
        <taxon>Pseudomonadati</taxon>
        <taxon>Pseudomonadota</taxon>
        <taxon>Gammaproteobacteria</taxon>
        <taxon>Enterobacterales</taxon>
        <taxon>Pectobacteriaceae</taxon>
        <taxon>Dickeya</taxon>
    </lineage>
</organism>
<dbReference type="Proteomes" id="UP000320591">
    <property type="component" value="Chromosome"/>
</dbReference>
<dbReference type="GO" id="GO:0016829">
    <property type="term" value="F:lyase activity"/>
    <property type="evidence" value="ECO:0007669"/>
    <property type="project" value="UniProtKB-KW"/>
</dbReference>
<sequence length="191" mass="20603">MTLLAGFSHPWRDAQYAFRRILKAMSEPGVVVSLDHGNGWDGLSSSATAVVLTLMDRETPLWLDPALSQETLLSNLRFHTGVKLVAREAAAFALLPVSRELSLEGFAAGDDIAPENSTTLVLEVPTLGGGRALRLTGPGIAEARMIAPQLPDSVLNYLEHRPHPFPAGLDFMFTCGSTLMALPRTTHVEVC</sequence>
<dbReference type="SUPFAM" id="SSF159709">
    <property type="entry name" value="PhnH-like"/>
    <property type="match status" value="1"/>
</dbReference>
<dbReference type="RefSeq" id="WP_042869788.1">
    <property type="nucleotide sequence ID" value="NZ_CM001975.1"/>
</dbReference>
<proteinExistence type="predicted"/>
<dbReference type="NCBIfam" id="TIGR03292">
    <property type="entry name" value="PhnH_redo"/>
    <property type="match status" value="1"/>
</dbReference>
<keyword evidence="2" id="KW-1185">Reference proteome</keyword>
<dbReference type="Gene3D" id="3.40.50.11310">
    <property type="entry name" value="Bacterial phosphonate metabolism protein PhnH"/>
    <property type="match status" value="1"/>
</dbReference>
<dbReference type="KEGG" id="dic:Dpoa569_0002394"/>
<keyword evidence="1" id="KW-0456">Lyase</keyword>
<dbReference type="AlphaFoldDB" id="A0A5B8I866"/>
<evidence type="ECO:0000313" key="1">
    <source>
        <dbReference type="EMBL" id="QDX30493.1"/>
    </source>
</evidence>